<gene>
    <name evidence="1" type="ORF">DM860_006816</name>
</gene>
<keyword evidence="2" id="KW-1185">Reference proteome</keyword>
<evidence type="ECO:0000313" key="1">
    <source>
        <dbReference type="EMBL" id="RAL53144.1"/>
    </source>
</evidence>
<proteinExistence type="predicted"/>
<accession>A0A328E564</accession>
<evidence type="ECO:0000313" key="2">
    <source>
        <dbReference type="Proteomes" id="UP000249390"/>
    </source>
</evidence>
<sequence>MPMVQREVVVAFASVAHSSKEHFVMAFVPHIQAVRCVVAAVGGPPLRNDKDEKNDVFLVDSDEYSVFEHFAPEEIDDSAHWSCWLGRFFGILGLVSVKTFRL</sequence>
<dbReference type="EMBL" id="NQVE01000027">
    <property type="protein sequence ID" value="RAL53144.1"/>
    <property type="molecule type" value="Genomic_DNA"/>
</dbReference>
<dbReference type="Proteomes" id="UP000249390">
    <property type="component" value="Unassembled WGS sequence"/>
</dbReference>
<comment type="caution">
    <text evidence="1">The sequence shown here is derived from an EMBL/GenBank/DDBJ whole genome shotgun (WGS) entry which is preliminary data.</text>
</comment>
<protein>
    <submittedName>
        <fullName evidence="1">Uncharacterized protein</fullName>
    </submittedName>
</protein>
<reference evidence="1 2" key="1">
    <citation type="submission" date="2018-06" db="EMBL/GenBank/DDBJ databases">
        <title>The Genome of Cuscuta australis (Dodder) Provides Insight into the Evolution of Plant Parasitism.</title>
        <authorList>
            <person name="Liu H."/>
        </authorList>
    </citation>
    <scope>NUCLEOTIDE SEQUENCE [LARGE SCALE GENOMIC DNA]</scope>
    <source>
        <strain evidence="2">cv. Yunnan</strain>
        <tissue evidence="1">Vines</tissue>
    </source>
</reference>
<dbReference type="AlphaFoldDB" id="A0A328E564"/>
<organism evidence="1 2">
    <name type="scientific">Cuscuta australis</name>
    <dbReference type="NCBI Taxonomy" id="267555"/>
    <lineage>
        <taxon>Eukaryota</taxon>
        <taxon>Viridiplantae</taxon>
        <taxon>Streptophyta</taxon>
        <taxon>Embryophyta</taxon>
        <taxon>Tracheophyta</taxon>
        <taxon>Spermatophyta</taxon>
        <taxon>Magnoliopsida</taxon>
        <taxon>eudicotyledons</taxon>
        <taxon>Gunneridae</taxon>
        <taxon>Pentapetalae</taxon>
        <taxon>asterids</taxon>
        <taxon>lamiids</taxon>
        <taxon>Solanales</taxon>
        <taxon>Convolvulaceae</taxon>
        <taxon>Cuscuteae</taxon>
        <taxon>Cuscuta</taxon>
        <taxon>Cuscuta subgen. Grammica</taxon>
        <taxon>Cuscuta sect. Cleistogrammica</taxon>
    </lineage>
</organism>
<name>A0A328E564_9ASTE</name>